<evidence type="ECO:0000256" key="1">
    <source>
        <dbReference type="SAM" id="SignalP"/>
    </source>
</evidence>
<evidence type="ECO:0000313" key="3">
    <source>
        <dbReference type="Proteomes" id="UP000886857"/>
    </source>
</evidence>
<dbReference type="Proteomes" id="UP000886857">
    <property type="component" value="Unassembled WGS sequence"/>
</dbReference>
<protein>
    <recommendedName>
        <fullName evidence="4">Lipoprotein</fullName>
    </recommendedName>
</protein>
<reference evidence="2" key="1">
    <citation type="submission" date="2020-10" db="EMBL/GenBank/DDBJ databases">
        <authorList>
            <person name="Gilroy R."/>
        </authorList>
    </citation>
    <scope>NUCLEOTIDE SEQUENCE</scope>
    <source>
        <strain evidence="2">10406</strain>
    </source>
</reference>
<sequence>MKRKLIVLIAALLVVSLLATVLLVACDPKEKDPPETPTKPTTNLTQTSTALPAVIKNIYATYKNVKFDGTKPIGIDAALGVVVNGVAYDLVAKGNLDLTKSNTEDKSELYIAVNKTDGGKENLFSLAYDVPSIDTPYLYIGSSSAGYFKTKGLSISEMLYDLDHQQHADDAAVTSAEPAEGEESVDLIDTIAELAGGLLGSAIFGSTAQMNQSATGGVQYVFTLDVQYMLSTFGSQITQLLGLVKQFAGDSIDLDAYIGPVVDGIANLLPEEDKTAIVGTAEKPVADASTKLGNLFKVLAKKMGNANDAKANNIVIKLTFDFNKDNTFAGAVIDVDASKFVAGLNAAASEEDKIDFDGKVQIKIDRLVISNTVASDPFLEADKELKALIADTDAEAHNILDFDFEITAESDDDSDDDSYVIKADFDLDPFVLTEMMKYSDTTKGADDKYAQSPQGQEFWKGKMAEALAKAGTATIIVTKDNYADSKFDGTIEGVDSKSVIAYGKIGSTEIDVFVWDPANNKEVTFGDLTFPLSWDALIDKLAKPVPAGTSAEGDTATALIQDIFGYVGKIFPLIDDLLAEIKIDETKGSLTLGYASVIKKVVWPILNIFVEEGKTDWIDNNLNNLLAAIFGSVTEGEGGTIVAADPADSVTFTLKSFNYCGKAIDFTPAAE</sequence>
<keyword evidence="1" id="KW-0732">Signal</keyword>
<feature type="chain" id="PRO_5039644651" description="Lipoprotein" evidence="1">
    <location>
        <begin position="26"/>
        <end position="671"/>
    </location>
</feature>
<evidence type="ECO:0008006" key="4">
    <source>
        <dbReference type="Google" id="ProtNLM"/>
    </source>
</evidence>
<proteinExistence type="predicted"/>
<gene>
    <name evidence="2" type="ORF">IAC73_02660</name>
</gene>
<reference evidence="2" key="2">
    <citation type="journal article" date="2021" name="PeerJ">
        <title>Extensive microbial diversity within the chicken gut microbiome revealed by metagenomics and culture.</title>
        <authorList>
            <person name="Gilroy R."/>
            <person name="Ravi A."/>
            <person name="Getino M."/>
            <person name="Pursley I."/>
            <person name="Horton D.L."/>
            <person name="Alikhan N.F."/>
            <person name="Baker D."/>
            <person name="Gharbi K."/>
            <person name="Hall N."/>
            <person name="Watson M."/>
            <person name="Adriaenssens E.M."/>
            <person name="Foster-Nyarko E."/>
            <person name="Jarju S."/>
            <person name="Secka A."/>
            <person name="Antonio M."/>
            <person name="Oren A."/>
            <person name="Chaudhuri R.R."/>
            <person name="La Ragione R."/>
            <person name="Hildebrand F."/>
            <person name="Pallen M.J."/>
        </authorList>
    </citation>
    <scope>NUCLEOTIDE SEQUENCE</scope>
    <source>
        <strain evidence="2">10406</strain>
    </source>
</reference>
<evidence type="ECO:0000313" key="2">
    <source>
        <dbReference type="EMBL" id="HIU98728.1"/>
    </source>
</evidence>
<dbReference type="AlphaFoldDB" id="A0A9D1N9U8"/>
<feature type="signal peptide" evidence="1">
    <location>
        <begin position="1"/>
        <end position="25"/>
    </location>
</feature>
<organism evidence="2 3">
    <name type="scientific">Candidatus Limadaptatus stercoripullorum</name>
    <dbReference type="NCBI Taxonomy" id="2840846"/>
    <lineage>
        <taxon>Bacteria</taxon>
        <taxon>Bacillati</taxon>
        <taxon>Bacillota</taxon>
        <taxon>Clostridia</taxon>
        <taxon>Eubacteriales</taxon>
        <taxon>Candidatus Limadaptatus</taxon>
    </lineage>
</organism>
<accession>A0A9D1N9U8</accession>
<comment type="caution">
    <text evidence="2">The sequence shown here is derived from an EMBL/GenBank/DDBJ whole genome shotgun (WGS) entry which is preliminary data.</text>
</comment>
<dbReference type="EMBL" id="DVOE01000037">
    <property type="protein sequence ID" value="HIU98728.1"/>
    <property type="molecule type" value="Genomic_DNA"/>
</dbReference>
<name>A0A9D1N9U8_9FIRM</name>
<dbReference type="PROSITE" id="PS51257">
    <property type="entry name" value="PROKAR_LIPOPROTEIN"/>
    <property type="match status" value="1"/>
</dbReference>